<name>A0ABR5BZ35_9TREE</name>
<reference evidence="2 3" key="1">
    <citation type="submission" date="2015-01" db="EMBL/GenBank/DDBJ databases">
        <title>The Genome Sequence of Cryptococcus gattii EJB2.</title>
        <authorList>
            <consortium name="The Broad Institute Genomics Platform"/>
            <person name="Cuomo C."/>
            <person name="Litvintseva A."/>
            <person name="Chen Y."/>
            <person name="Heitman J."/>
            <person name="Sun S."/>
            <person name="Springer D."/>
            <person name="Dromer F."/>
            <person name="Young S."/>
            <person name="Zeng Q."/>
            <person name="Gargeya S."/>
            <person name="Abouelleil A."/>
            <person name="Alvarado L."/>
            <person name="Chapman S.B."/>
            <person name="Gainer-Dewar J."/>
            <person name="Goldberg J."/>
            <person name="Griggs A."/>
            <person name="Gujja S."/>
            <person name="Hansen M."/>
            <person name="Howarth C."/>
            <person name="Imamovic A."/>
            <person name="Larimer J."/>
            <person name="Murphy C."/>
            <person name="Naylor J."/>
            <person name="Pearson M."/>
            <person name="Priest M."/>
            <person name="Roberts A."/>
            <person name="Saif S."/>
            <person name="Shea T."/>
            <person name="Sykes S."/>
            <person name="Wortman J."/>
            <person name="Nusbaum C."/>
            <person name="Birren B."/>
        </authorList>
    </citation>
    <scope>NUCLEOTIDE SEQUENCE [LARGE SCALE GENOMIC DNA]</scope>
    <source>
        <strain evidence="2 3">EJB2</strain>
    </source>
</reference>
<organism evidence="2 3">
    <name type="scientific">Cryptococcus gattii EJB2</name>
    <dbReference type="NCBI Taxonomy" id="1296103"/>
    <lineage>
        <taxon>Eukaryota</taxon>
        <taxon>Fungi</taxon>
        <taxon>Dikarya</taxon>
        <taxon>Basidiomycota</taxon>
        <taxon>Agaricomycotina</taxon>
        <taxon>Tremellomycetes</taxon>
        <taxon>Tremellales</taxon>
        <taxon>Cryptococcaceae</taxon>
        <taxon>Cryptococcus</taxon>
        <taxon>Cryptococcus gattii species complex</taxon>
    </lineage>
</organism>
<evidence type="ECO:0000313" key="2">
    <source>
        <dbReference type="EMBL" id="KIR80681.1"/>
    </source>
</evidence>
<dbReference type="Proteomes" id="UP000054272">
    <property type="component" value="Unassembled WGS sequence"/>
</dbReference>
<dbReference type="EMBL" id="KN848630">
    <property type="protein sequence ID" value="KIR80681.1"/>
    <property type="molecule type" value="Genomic_DNA"/>
</dbReference>
<gene>
    <name evidence="2" type="ORF">I306_02136</name>
</gene>
<protein>
    <submittedName>
        <fullName evidence="2">Uncharacterized protein</fullName>
    </submittedName>
</protein>
<evidence type="ECO:0000313" key="3">
    <source>
        <dbReference type="Proteomes" id="UP000054272"/>
    </source>
</evidence>
<feature type="region of interest" description="Disordered" evidence="1">
    <location>
        <begin position="1"/>
        <end position="31"/>
    </location>
</feature>
<sequence length="124" mass="13506">MRHGLGDPILSPMSMRRPSLAPSMAEGVENPNGGLVELELEPEKGKARGKDDGSFLLSSYKKWQCRRPCHRSAPSLKRPLTTTEVVDAVIPIDIRLEGNPGNIRKPKPSSVPSLAFGEVMAHPL</sequence>
<proteinExistence type="predicted"/>
<keyword evidence="3" id="KW-1185">Reference proteome</keyword>
<evidence type="ECO:0000256" key="1">
    <source>
        <dbReference type="SAM" id="MobiDB-lite"/>
    </source>
</evidence>
<accession>A0ABR5BZ35</accession>